<dbReference type="SUPFAM" id="SSF51905">
    <property type="entry name" value="FAD/NAD(P)-binding domain"/>
    <property type="match status" value="1"/>
</dbReference>
<dbReference type="Gene3D" id="3.50.50.60">
    <property type="entry name" value="FAD/NAD(P)-binding domain"/>
    <property type="match status" value="1"/>
</dbReference>
<accession>A0A0H3K1H5</accession>
<dbReference type="eggNOG" id="COG0644">
    <property type="taxonomic scope" value="Bacteria"/>
</dbReference>
<reference evidence="1 2" key="1">
    <citation type="journal article" date="2007" name="Photosyn. Res.">
        <title>Complete nucleotide sequence of the freshwater unicellular cyanobacterium Synechococcus elongatus PCC 6301 chromosome: gene content and organization.</title>
        <authorList>
            <person name="Sugita C."/>
            <person name="Ogata K."/>
            <person name="Shikata M."/>
            <person name="Jikuya H."/>
            <person name="Takano J."/>
            <person name="Furumichi M."/>
            <person name="Kanehisa M."/>
            <person name="Omata T."/>
            <person name="Sugiura M."/>
            <person name="Sugita M."/>
        </authorList>
    </citation>
    <scope>NUCLEOTIDE SEQUENCE [LARGE SCALE GENOMIC DNA]</scope>
    <source>
        <strain evidence="2">ATCC 27144 / PCC 6301 / SAUG 1402/1</strain>
    </source>
</reference>
<evidence type="ECO:0000313" key="1">
    <source>
        <dbReference type="EMBL" id="BAD79066.1"/>
    </source>
</evidence>
<dbReference type="EMBL" id="AP008231">
    <property type="protein sequence ID" value="BAD79066.1"/>
    <property type="molecule type" value="Genomic_DNA"/>
</dbReference>
<dbReference type="KEGG" id="syc:syc0876_d"/>
<dbReference type="RefSeq" id="WP_011243188.1">
    <property type="nucleotide sequence ID" value="NC_006576.1"/>
</dbReference>
<gene>
    <name evidence="1" type="ordered locus">syc0876_d</name>
</gene>
<dbReference type="PANTHER" id="PTHR32098">
    <property type="entry name" value="LYCOPENE BETA/EPSILON CYCLASE PROTEIN"/>
    <property type="match status" value="1"/>
</dbReference>
<proteinExistence type="predicted"/>
<dbReference type="Proteomes" id="UP000001175">
    <property type="component" value="Chromosome"/>
</dbReference>
<dbReference type="InterPro" id="IPR036188">
    <property type="entry name" value="FAD/NAD-bd_sf"/>
</dbReference>
<dbReference type="PANTHER" id="PTHR32098:SF5">
    <property type="entry name" value="LYCOPENE BETA_EPSILON CYCLASE PROTEIN"/>
    <property type="match status" value="1"/>
</dbReference>
<sequence length="529" mass="58839">MSGSALRSVLNQLPARVAQGLHQSDAFWRSLRWGQLPTPQWVSESADPLGSCDLDVLVAGGTLGLLPALGLQRQGWRVGLWERGMVQGRDQEWNISRHELAVLVELELLTAEELEAAIATEFPAARIAFPGSAELWVEGILNIGISPRRLIATLLQHFREQGGQVFEQTAIDRVSVHPDGVVIGAGSQRWSGRLLLDALGHFSPIARQARAGAKPDAICLVVGGCAQGFPASDRGDLFVSRSPIQQQRQSFWEAFPAAEGRTAYLFTYIDAQPARPSLRSLLEEYLAALPEYQGVDLQQLQWKRLLWGILPSYRQSPLQSPWNRILAIGDSSSAQSPLSFGGFGALLRHLERLCRGIHEALLADCLQAADLALLQPHQPNLAVTWLFQQSMTVPLDRSLPPERINELLGRIFAVMESLGPQTLRPFLQDVVQFQPLAKTLLMTTLLHPVLVAKLLPQLGLQPLLQWLPQFLQLSLYRSLAIAGEPTDWLKVCDRDRFRQRRRQEAWFYGSGCDYAAPLKSSVDRHRSIN</sequence>
<dbReference type="AlphaFoldDB" id="A0A0H3K1H5"/>
<name>A0A0H3K1H5_SYNP6</name>
<protein>
    <submittedName>
        <fullName evidence="1">Uncharacterized protein</fullName>
    </submittedName>
</protein>
<dbReference type="GeneID" id="72429485"/>
<organism evidence="1 2">
    <name type="scientific">Synechococcus sp. (strain ATCC 27144 / PCC 6301 / SAUG 1402/1)</name>
    <name type="common">Anacystis nidulans</name>
    <dbReference type="NCBI Taxonomy" id="269084"/>
    <lineage>
        <taxon>Bacteria</taxon>
        <taxon>Bacillati</taxon>
        <taxon>Cyanobacteriota</taxon>
        <taxon>Cyanophyceae</taxon>
        <taxon>Synechococcales</taxon>
        <taxon>Synechococcaceae</taxon>
        <taxon>Synechococcus</taxon>
    </lineage>
</organism>
<evidence type="ECO:0000313" key="2">
    <source>
        <dbReference type="Proteomes" id="UP000001175"/>
    </source>
</evidence>